<sequence length="275" mass="30357">MSCSHYDPPDEINPKDIPRYVKAHTALGGGQLGLFGTAGLHTWAGEVGELVNCFTDSKEIDKKKLFDDSAGRGTYWANYSTTLGAALHELGHCFDLMHMPEGIMARGFDDMHKFVLMTSSLRHCLPPAESTDVSNAVPRAMGMFADHRAHWFRSSAVLLHYHKWLQPCSKSPLTARENCQPCIHVNWSHDVKGPIGNGGGGQENQSYFDDVAWHKSRELTPSGYVVYHGEYINAVVPLAATVSGEISEGCPVYGKIEKSCSIHTFPLEDDEYLTS</sequence>
<reference evidence="1" key="1">
    <citation type="submission" date="2020-04" db="EMBL/GenBank/DDBJ databases">
        <authorList>
            <person name="Alioto T."/>
            <person name="Alioto T."/>
            <person name="Gomez Garrido J."/>
        </authorList>
    </citation>
    <scope>NUCLEOTIDE SEQUENCE</scope>
    <source>
        <strain evidence="1">A484AB</strain>
    </source>
</reference>
<dbReference type="InterPro" id="IPR053002">
    <property type="entry name" value="Metalloproteinase_M10B"/>
</dbReference>
<dbReference type="EMBL" id="CACRXK020026271">
    <property type="protein sequence ID" value="CAB4040096.1"/>
    <property type="molecule type" value="Genomic_DNA"/>
</dbReference>
<accession>A0A6S7K3T8</accession>
<comment type="caution">
    <text evidence="1">The sequence shown here is derived from an EMBL/GenBank/DDBJ whole genome shotgun (WGS) entry which is preliminary data.</text>
</comment>
<protein>
    <submittedName>
        <fullName evidence="1">Uncharacterized protein</fullName>
    </submittedName>
</protein>
<evidence type="ECO:0000313" key="2">
    <source>
        <dbReference type="Proteomes" id="UP001152795"/>
    </source>
</evidence>
<organism evidence="1 2">
    <name type="scientific">Paramuricea clavata</name>
    <name type="common">Red gorgonian</name>
    <name type="synonym">Violescent sea-whip</name>
    <dbReference type="NCBI Taxonomy" id="317549"/>
    <lineage>
        <taxon>Eukaryota</taxon>
        <taxon>Metazoa</taxon>
        <taxon>Cnidaria</taxon>
        <taxon>Anthozoa</taxon>
        <taxon>Octocorallia</taxon>
        <taxon>Malacalcyonacea</taxon>
        <taxon>Plexauridae</taxon>
        <taxon>Paramuricea</taxon>
    </lineage>
</organism>
<dbReference type="Pfam" id="PF12044">
    <property type="entry name" value="Metallopep"/>
    <property type="match status" value="1"/>
</dbReference>
<feature type="non-terminal residue" evidence="1">
    <location>
        <position position="275"/>
    </location>
</feature>
<proteinExistence type="predicted"/>
<dbReference type="OrthoDB" id="74460at2759"/>
<keyword evidence="2" id="KW-1185">Reference proteome</keyword>
<dbReference type="PANTHER" id="PTHR21054:SF2">
    <property type="entry name" value="MIP04191P"/>
    <property type="match status" value="1"/>
</dbReference>
<dbReference type="AlphaFoldDB" id="A0A6S7K3T8"/>
<name>A0A6S7K3T8_PARCT</name>
<dbReference type="InterPro" id="IPR021917">
    <property type="entry name" value="Unchr_Zn-peptidase-like"/>
</dbReference>
<gene>
    <name evidence="1" type="ORF">PACLA_8A042959</name>
</gene>
<dbReference type="PANTHER" id="PTHR21054">
    <property type="entry name" value="ZINC METALLOPROTEINASE-RELATED"/>
    <property type="match status" value="1"/>
</dbReference>
<dbReference type="Proteomes" id="UP001152795">
    <property type="component" value="Unassembled WGS sequence"/>
</dbReference>
<evidence type="ECO:0000313" key="1">
    <source>
        <dbReference type="EMBL" id="CAB4040096.1"/>
    </source>
</evidence>